<dbReference type="AlphaFoldDB" id="A0A915EG10"/>
<organism evidence="2 3">
    <name type="scientific">Ditylenchus dipsaci</name>
    <dbReference type="NCBI Taxonomy" id="166011"/>
    <lineage>
        <taxon>Eukaryota</taxon>
        <taxon>Metazoa</taxon>
        <taxon>Ecdysozoa</taxon>
        <taxon>Nematoda</taxon>
        <taxon>Chromadorea</taxon>
        <taxon>Rhabditida</taxon>
        <taxon>Tylenchina</taxon>
        <taxon>Tylenchomorpha</taxon>
        <taxon>Sphaerularioidea</taxon>
        <taxon>Anguinidae</taxon>
        <taxon>Anguininae</taxon>
        <taxon>Ditylenchus</taxon>
    </lineage>
</organism>
<reference evidence="3" key="1">
    <citation type="submission" date="2022-11" db="UniProtKB">
        <authorList>
            <consortium name="WormBaseParasite"/>
        </authorList>
    </citation>
    <scope>IDENTIFICATION</scope>
</reference>
<keyword evidence="2" id="KW-1185">Reference proteome</keyword>
<evidence type="ECO:0000313" key="3">
    <source>
        <dbReference type="WBParaSite" id="jg5493"/>
    </source>
</evidence>
<dbReference type="Proteomes" id="UP000887574">
    <property type="component" value="Unplaced"/>
</dbReference>
<evidence type="ECO:0000313" key="2">
    <source>
        <dbReference type="Proteomes" id="UP000887574"/>
    </source>
</evidence>
<feature type="compositionally biased region" description="Basic and acidic residues" evidence="1">
    <location>
        <begin position="1"/>
        <end position="37"/>
    </location>
</feature>
<dbReference type="WBParaSite" id="jg5493">
    <property type="protein sequence ID" value="jg5493"/>
    <property type="gene ID" value="jg5493"/>
</dbReference>
<proteinExistence type="predicted"/>
<accession>A0A915EG10</accession>
<protein>
    <submittedName>
        <fullName evidence="3">Uncharacterized protein</fullName>
    </submittedName>
</protein>
<sequence length="106" mass="11664">MSKERLKTHEGEQGRHEDGPIRTRIDPEHRGAPDHRSIGIQKRKLKWGYAGSGIQMRICSYPVRVTPAVMPGSPRWCCPGSDARLTQVVGGHPDGDAQEVGNQVAI</sequence>
<feature type="region of interest" description="Disordered" evidence="1">
    <location>
        <begin position="1"/>
        <end position="39"/>
    </location>
</feature>
<name>A0A915EG10_9BILA</name>
<evidence type="ECO:0000256" key="1">
    <source>
        <dbReference type="SAM" id="MobiDB-lite"/>
    </source>
</evidence>